<accession>A0A9X6UBY4</accession>
<name>A0A9X6UBY4_BACCE</name>
<dbReference type="Pfam" id="PF09424">
    <property type="entry name" value="YqeY"/>
    <property type="match status" value="1"/>
</dbReference>
<dbReference type="AlphaFoldDB" id="A0A9X6UBY4"/>
<dbReference type="InterPro" id="IPR003789">
    <property type="entry name" value="Asn/Gln_tRNA_amidoTrase-B-like"/>
</dbReference>
<dbReference type="PANTHER" id="PTHR28055">
    <property type="entry name" value="ALTERED INHERITANCE OF MITOCHONDRIA PROTEIN 41, MITOCHONDRIAL"/>
    <property type="match status" value="1"/>
</dbReference>
<organism evidence="1 2">
    <name type="scientific">Bacillus cereus</name>
    <dbReference type="NCBI Taxonomy" id="1396"/>
    <lineage>
        <taxon>Bacteria</taxon>
        <taxon>Bacillati</taxon>
        <taxon>Bacillota</taxon>
        <taxon>Bacilli</taxon>
        <taxon>Bacillales</taxon>
        <taxon>Bacillaceae</taxon>
        <taxon>Bacillus</taxon>
        <taxon>Bacillus cereus group</taxon>
    </lineage>
</organism>
<dbReference type="InterPro" id="IPR023168">
    <property type="entry name" value="GatB_Yqey_C_2"/>
</dbReference>
<dbReference type="Gene3D" id="1.10.10.410">
    <property type="match status" value="1"/>
</dbReference>
<gene>
    <name evidence="1" type="ORF">CN553_11875</name>
</gene>
<dbReference type="InterPro" id="IPR042184">
    <property type="entry name" value="YqeY/Aim41_N"/>
</dbReference>
<evidence type="ECO:0000313" key="1">
    <source>
        <dbReference type="EMBL" id="PEN97745.1"/>
    </source>
</evidence>
<dbReference type="SUPFAM" id="SSF89095">
    <property type="entry name" value="GatB/YqeY motif"/>
    <property type="match status" value="1"/>
</dbReference>
<dbReference type="GO" id="GO:0016884">
    <property type="term" value="F:carbon-nitrogen ligase activity, with glutamine as amido-N-donor"/>
    <property type="evidence" value="ECO:0007669"/>
    <property type="project" value="InterPro"/>
</dbReference>
<evidence type="ECO:0000313" key="2">
    <source>
        <dbReference type="Proteomes" id="UP000220691"/>
    </source>
</evidence>
<dbReference type="RefSeq" id="WP_098126353.1">
    <property type="nucleotide sequence ID" value="NZ_NUAN01000071.1"/>
</dbReference>
<dbReference type="PANTHER" id="PTHR28055:SF1">
    <property type="entry name" value="ALTERED INHERITANCE OF MITOCHONDRIA PROTEIN 41, MITOCHONDRIAL"/>
    <property type="match status" value="1"/>
</dbReference>
<protein>
    <recommendedName>
        <fullName evidence="3">GatB/YqeY domain-containing protein</fullName>
    </recommendedName>
</protein>
<evidence type="ECO:0008006" key="3">
    <source>
        <dbReference type="Google" id="ProtNLM"/>
    </source>
</evidence>
<dbReference type="Gene3D" id="1.10.1510.10">
    <property type="entry name" value="Uncharacterised protein YqeY/AIM41 PF09424, N-terminal domain"/>
    <property type="match status" value="1"/>
</dbReference>
<dbReference type="Proteomes" id="UP000220691">
    <property type="component" value="Unassembled WGS sequence"/>
</dbReference>
<proteinExistence type="predicted"/>
<dbReference type="EMBL" id="NUAN01000071">
    <property type="protein sequence ID" value="PEN97745.1"/>
    <property type="molecule type" value="Genomic_DNA"/>
</dbReference>
<reference evidence="1 2" key="1">
    <citation type="submission" date="2017-09" db="EMBL/GenBank/DDBJ databases">
        <title>Large-scale bioinformatics analysis of Bacillus genomes uncovers conserved roles of natural products in bacterial physiology.</title>
        <authorList>
            <consortium name="Agbiome Team Llc"/>
            <person name="Bleich R.M."/>
            <person name="Kirk G.J."/>
            <person name="Santa Maria K.C."/>
            <person name="Allen S.E."/>
            <person name="Farag S."/>
            <person name="Shank E.A."/>
            <person name="Bowers A."/>
        </authorList>
    </citation>
    <scope>NUCLEOTIDE SEQUENCE [LARGE SCALE GENOMIC DNA]</scope>
    <source>
        <strain evidence="1 2">AFS027647</strain>
    </source>
</reference>
<dbReference type="InterPro" id="IPR019004">
    <property type="entry name" value="YqeY/Aim41"/>
</dbReference>
<sequence length="139" mass="15738">MKTIKDDMITAMKLRDKVKVVALRMLLATFEKERIALKVPELNEDQIITCINREIKAIDQEIEGLVNAGRSTLDQEYQKTVLQAYLPKQLTQEEVVALITEVVGRTSNMGMAMKELTPQLKGKADMKKVSQLVKEAFSK</sequence>
<comment type="caution">
    <text evidence="1">The sequence shown here is derived from an EMBL/GenBank/DDBJ whole genome shotgun (WGS) entry which is preliminary data.</text>
</comment>